<reference evidence="2" key="2">
    <citation type="submission" date="2021-03" db="EMBL/GenBank/DDBJ databases">
        <title>Isolation of Bacillus subtilis from fermented food sample.</title>
        <authorList>
            <person name="Lakshmanan V."/>
            <person name="Athira K."/>
            <person name="Rajagopal K."/>
        </authorList>
    </citation>
    <scope>NUCLEOTIDE SEQUENCE</scope>
    <source>
        <strain evidence="2">S1</strain>
    </source>
</reference>
<dbReference type="EMBL" id="JAGFPW010000042">
    <property type="protein sequence ID" value="MBO3797044.1"/>
    <property type="molecule type" value="Genomic_DNA"/>
</dbReference>
<gene>
    <name evidence="1" type="ORF">B4122_1534</name>
    <name evidence="2" type="ORF">J5227_22710</name>
    <name evidence="3" type="ORF">QL281_19350</name>
</gene>
<dbReference type="Proteomes" id="UP001229422">
    <property type="component" value="Chromosome"/>
</dbReference>
<evidence type="ECO:0000313" key="4">
    <source>
        <dbReference type="Proteomes" id="UP000076442"/>
    </source>
</evidence>
<dbReference type="RefSeq" id="WP_003232712.1">
    <property type="nucleotide sequence ID" value="NZ_AP024621.1"/>
</dbReference>
<evidence type="ECO:0000313" key="3">
    <source>
        <dbReference type="EMBL" id="WHM20914.1"/>
    </source>
</evidence>
<evidence type="ECO:0000313" key="5">
    <source>
        <dbReference type="Proteomes" id="UP000665181"/>
    </source>
</evidence>
<accession>A0A0A0YDW4</accession>
<dbReference type="GeneID" id="86874265"/>
<dbReference type="EMBL" id="LJZV01000009">
    <property type="protein sequence ID" value="KZD92627.1"/>
    <property type="molecule type" value="Genomic_DNA"/>
</dbReference>
<reference evidence="1 4" key="1">
    <citation type="submission" date="2015-09" db="EMBL/GenBank/DDBJ databases">
        <title>Spore heat resistance.</title>
        <authorList>
            <person name="Boekhorst J."/>
            <person name="Berendsen E.M."/>
            <person name="Wells-Bennik M.H."/>
            <person name="Kuipers O.P."/>
        </authorList>
    </citation>
    <scope>NUCLEOTIDE SEQUENCE [LARGE SCALE GENOMIC DNA]</scope>
    <source>
        <strain evidence="1 4">B4122</strain>
    </source>
</reference>
<sequence length="59" mass="6757">MYPIQIVFSENPIDQRHLGQSGGTISFTACGLPVFHFETQEQFQAYMMLKGEAAYNEKR</sequence>
<dbReference type="Proteomes" id="UP000665181">
    <property type="component" value="Unassembled WGS sequence"/>
</dbReference>
<evidence type="ECO:0000313" key="1">
    <source>
        <dbReference type="EMBL" id="KZD92627.1"/>
    </source>
</evidence>
<proteinExistence type="predicted"/>
<protein>
    <submittedName>
        <fullName evidence="2">Uncharacterized protein</fullName>
    </submittedName>
</protein>
<name>A0A0A0YDW4_BACIU</name>
<evidence type="ECO:0000313" key="2">
    <source>
        <dbReference type="EMBL" id="MBO3797044.1"/>
    </source>
</evidence>
<dbReference type="EMBL" id="CP125292">
    <property type="protein sequence ID" value="WHM20914.1"/>
    <property type="molecule type" value="Genomic_DNA"/>
</dbReference>
<organism evidence="2 5">
    <name type="scientific">Bacillus subtilis</name>
    <dbReference type="NCBI Taxonomy" id="1423"/>
    <lineage>
        <taxon>Bacteria</taxon>
        <taxon>Bacillati</taxon>
        <taxon>Bacillota</taxon>
        <taxon>Bacilli</taxon>
        <taxon>Bacillales</taxon>
        <taxon>Bacillaceae</taxon>
        <taxon>Bacillus</taxon>
    </lineage>
</organism>
<dbReference type="AlphaFoldDB" id="A0A0A0YDW4"/>
<reference evidence="3" key="3">
    <citation type="submission" date="2023-05" db="EMBL/GenBank/DDBJ databases">
        <title>Complete genome sequence of Bacillus subtilis SRCM117797 isolated from Soybean paste.</title>
        <authorList>
            <person name="Abraha H.B."/>
            <person name="Kim K.-P."/>
            <person name="Ryu M.-S."/>
            <person name="Jeong D.-Y."/>
        </authorList>
    </citation>
    <scope>NUCLEOTIDE SEQUENCE</scope>
    <source>
        <strain evidence="3">SRCM117797</strain>
    </source>
</reference>
<dbReference type="Proteomes" id="UP000076442">
    <property type="component" value="Unassembled WGS sequence"/>
</dbReference>